<protein>
    <submittedName>
        <fullName evidence="3">WD repeat-containing protein 62</fullName>
    </submittedName>
</protein>
<accession>A0ABR4QTJ3</accession>
<evidence type="ECO:0000256" key="1">
    <source>
        <dbReference type="PROSITE-ProRule" id="PRU00221"/>
    </source>
</evidence>
<dbReference type="InterPro" id="IPR001680">
    <property type="entry name" value="WD40_rpt"/>
</dbReference>
<feature type="compositionally biased region" description="Polar residues" evidence="2">
    <location>
        <begin position="881"/>
        <end position="891"/>
    </location>
</feature>
<feature type="region of interest" description="Disordered" evidence="2">
    <location>
        <begin position="1274"/>
        <end position="1300"/>
    </location>
</feature>
<evidence type="ECO:0000313" key="3">
    <source>
        <dbReference type="EMBL" id="KAL5113101.1"/>
    </source>
</evidence>
<feature type="compositionally biased region" description="Polar residues" evidence="2">
    <location>
        <begin position="1282"/>
        <end position="1300"/>
    </location>
</feature>
<feature type="region of interest" description="Disordered" evidence="2">
    <location>
        <begin position="916"/>
        <end position="971"/>
    </location>
</feature>
<dbReference type="EMBL" id="JAKROA010000001">
    <property type="protein sequence ID" value="KAL5113101.1"/>
    <property type="molecule type" value="Genomic_DNA"/>
</dbReference>
<dbReference type="Pfam" id="PF00400">
    <property type="entry name" value="WD40"/>
    <property type="match status" value="4"/>
</dbReference>
<proteinExistence type="predicted"/>
<dbReference type="PANTHER" id="PTHR45589:SF1">
    <property type="entry name" value="WD REPEAT DOMAIN 62, ISOFORM G"/>
    <property type="match status" value="1"/>
</dbReference>
<dbReference type="InterPro" id="IPR015943">
    <property type="entry name" value="WD40/YVTN_repeat-like_dom_sf"/>
</dbReference>
<reference evidence="3 4" key="1">
    <citation type="journal article" date="2022" name="Front. Cell. Infect. Microbiol.">
        <title>The Genomes of Two Strains of Taenia crassiceps the Animal Model for the Study of Human Cysticercosis.</title>
        <authorList>
            <person name="Bobes R.J."/>
            <person name="Estrada K."/>
            <person name="Rios-Valencia D.G."/>
            <person name="Calderon-Gallegos A."/>
            <person name="de la Torre P."/>
            <person name="Carrero J.C."/>
            <person name="Sanchez-Flores A."/>
            <person name="Laclette J.P."/>
        </authorList>
    </citation>
    <scope>NUCLEOTIDE SEQUENCE [LARGE SCALE GENOMIC DNA]</scope>
    <source>
        <strain evidence="3">WFUcys</strain>
    </source>
</reference>
<dbReference type="Proteomes" id="UP001651158">
    <property type="component" value="Unassembled WGS sequence"/>
</dbReference>
<dbReference type="PROSITE" id="PS50082">
    <property type="entry name" value="WD_REPEATS_2"/>
    <property type="match status" value="1"/>
</dbReference>
<evidence type="ECO:0000256" key="2">
    <source>
        <dbReference type="SAM" id="MobiDB-lite"/>
    </source>
</evidence>
<evidence type="ECO:0000313" key="4">
    <source>
        <dbReference type="Proteomes" id="UP001651158"/>
    </source>
</evidence>
<feature type="repeat" description="WD" evidence="1">
    <location>
        <begin position="766"/>
        <end position="799"/>
    </location>
</feature>
<gene>
    <name evidence="3" type="ORF">TcWFU_010367</name>
</gene>
<name>A0ABR4QTJ3_9CEST</name>
<feature type="region of interest" description="Disordered" evidence="2">
    <location>
        <begin position="847"/>
        <end position="892"/>
    </location>
</feature>
<dbReference type="InterPro" id="IPR052779">
    <property type="entry name" value="WDR62"/>
</dbReference>
<dbReference type="SMART" id="SM00320">
    <property type="entry name" value="WD40"/>
    <property type="match status" value="10"/>
</dbReference>
<dbReference type="InterPro" id="IPR036322">
    <property type="entry name" value="WD40_repeat_dom_sf"/>
</dbReference>
<dbReference type="SUPFAM" id="SSF50978">
    <property type="entry name" value="WD40 repeat-like"/>
    <property type="match status" value="2"/>
</dbReference>
<dbReference type="PROSITE" id="PS50294">
    <property type="entry name" value="WD_REPEATS_REGION"/>
    <property type="match status" value="1"/>
</dbReference>
<organism evidence="3 4">
    <name type="scientific">Taenia crassiceps</name>
    <dbReference type="NCBI Taxonomy" id="6207"/>
    <lineage>
        <taxon>Eukaryota</taxon>
        <taxon>Metazoa</taxon>
        <taxon>Spiralia</taxon>
        <taxon>Lophotrochozoa</taxon>
        <taxon>Platyhelminthes</taxon>
        <taxon>Cestoda</taxon>
        <taxon>Eucestoda</taxon>
        <taxon>Cyclophyllidea</taxon>
        <taxon>Taeniidae</taxon>
        <taxon>Taenia</taxon>
    </lineage>
</organism>
<dbReference type="PANTHER" id="PTHR45589">
    <property type="entry name" value="WD REPEAT DOMAIN 62, ISOFORM G"/>
    <property type="match status" value="1"/>
</dbReference>
<comment type="caution">
    <text evidence="3">The sequence shown here is derived from an EMBL/GenBank/DDBJ whole genome shotgun (WGS) entry which is preliminary data.</text>
</comment>
<keyword evidence="4" id="KW-1185">Reference proteome</keyword>
<sequence length="1300" mass="140355">MELAHLKISKNSRSSRAKKIKSNFSVVLERVLGFTAVNNNSVALDAKNSTVFYVAGCVVVGESCETNTQFIVQSPARKSLTCLDVSHDGKYIITGESGHQPMVRVWSRVDGRQMGALSGHHFRISSVRFSPTTATHIVSVGCQEDQTICLWDRAQLQKVASAKVSARVNAVAFSNNGEFFVTVGIRHVRFWYIDLKRRPKVKETQPLKGRNAVLGDMLHNTFTDVCCCVGSAGIGDEPRALVLVLSQAGQLLQINAARCVTKWVDLKVTSTACMTLSGQTVAVGCASGVCLIFSAITLRFIARVPLPHPLGAGISSSEVGVPPSATSSGSCGDETRYAEVAAIKLDLVAGHLICMYADHSLYCWNVTDLRSIGQQFIHFYHSRAVCGSAVTTPSACLTLSETGLGRWTPADAAGTTTFHVAHFATCSDDDTVRIWSFPVNHSTLKSHELFPDGKEEVSILYTDASHANLCSDERSSSTFGPTYFGQGSTLNLSAPGSPALVRQGSGRWNSNANIVSAQNGSGFGLRSIAISPNARHLAVGDRSGQLRIYDFKTFKLLHSIRAHDAEILSITFFESKLTPGVSLLCTSSRDRVIHVFAPRQDYSRVQTLADHSGVVNSALFFESEETRRIYLISCGADRSLLFRILSTDPDSQTARFVIEHHISMTHSYACATVVGPSMMTSVETGLKSPVRPRVRHYLAVACQDRQLRLYQIAKARQHFHYRASTCEDGSPVCCAADPTSTLIATAGSDKQINLFHLFTGEPVATLYGHADIVMSLIFLPDLRHLVSVSYDSCVFVWRLAPELTALMLDRQQRVAALLAPPAPPAPSAIDLPALGVSPLNGSLPLSANDVGSSDGGENVKFPFNENDLPSWARGRQHSESDTGTSEYSSLPNRKVKRSYTGFSNAPSAAEVTAVAQVSRSQSERIRPSLASKRQRNRTVGAASVELSRGSSLGRLPTSSSTRRGDGVDRYADEGIGTSPMFSSAVFPRWASSVVDITQEFPFKPPSPSPLSGTANGNLVDIHSRPLASSLSSDVLPVFEDLSNKCQRNNGPMSRSQIEDRYPKLGRVEEVCDNELEMMACECTTKKTIRVQSNSPAHQKPSARASWLESDVAFDCDVEGGRDTSFSRALESKVSSHVHGTTCSLSGKNVDNSSNSVPSASESTLALSLLSNVREALDVAVDHLAVFSADSSTICESREFFRAYLERRVARLRSILQAEPLVSSSSSSLLSQSPTTDTPIQRVEETVSSQAAVVELIERLMPSIRSAMAETLTAGVGPGTGISSGQTDTTLKISTNTSPED</sequence>
<feature type="compositionally biased region" description="Basic and acidic residues" evidence="2">
    <location>
        <begin position="962"/>
        <end position="971"/>
    </location>
</feature>
<dbReference type="Gene3D" id="2.130.10.10">
    <property type="entry name" value="YVTN repeat-like/Quinoprotein amine dehydrogenase"/>
    <property type="match status" value="3"/>
</dbReference>
<keyword evidence="1" id="KW-0853">WD repeat</keyword>